<feature type="non-terminal residue" evidence="1">
    <location>
        <position position="1"/>
    </location>
</feature>
<keyword evidence="2" id="KW-1185">Reference proteome</keyword>
<name>A0A8X6T7L7_NEPPI</name>
<evidence type="ECO:0000313" key="2">
    <source>
        <dbReference type="Proteomes" id="UP000887013"/>
    </source>
</evidence>
<protein>
    <submittedName>
        <fullName evidence="1">Integrase_H2C2 domain-containing protein</fullName>
    </submittedName>
</protein>
<evidence type="ECO:0000313" key="1">
    <source>
        <dbReference type="EMBL" id="GFS85295.1"/>
    </source>
</evidence>
<dbReference type="AlphaFoldDB" id="A0A8X6T7L7"/>
<dbReference type="PANTHER" id="PTHR47331:SF1">
    <property type="entry name" value="GAG-LIKE PROTEIN"/>
    <property type="match status" value="1"/>
</dbReference>
<organism evidence="1 2">
    <name type="scientific">Nephila pilipes</name>
    <name type="common">Giant wood spider</name>
    <name type="synonym">Nephila maculata</name>
    <dbReference type="NCBI Taxonomy" id="299642"/>
    <lineage>
        <taxon>Eukaryota</taxon>
        <taxon>Metazoa</taxon>
        <taxon>Ecdysozoa</taxon>
        <taxon>Arthropoda</taxon>
        <taxon>Chelicerata</taxon>
        <taxon>Arachnida</taxon>
        <taxon>Araneae</taxon>
        <taxon>Araneomorphae</taxon>
        <taxon>Entelegynae</taxon>
        <taxon>Araneoidea</taxon>
        <taxon>Nephilidae</taxon>
        <taxon>Nephila</taxon>
    </lineage>
</organism>
<proteinExistence type="predicted"/>
<dbReference type="Proteomes" id="UP000887013">
    <property type="component" value="Unassembled WGS sequence"/>
</dbReference>
<dbReference type="OrthoDB" id="6437322at2759"/>
<dbReference type="PANTHER" id="PTHR47331">
    <property type="entry name" value="PHD-TYPE DOMAIN-CONTAINING PROTEIN"/>
    <property type="match status" value="1"/>
</dbReference>
<gene>
    <name evidence="1" type="primary">AVEN_233759_1</name>
    <name evidence="1" type="ORF">NPIL_260131</name>
</gene>
<sequence length="176" mass="20322">KSVVNAEKRKSVVTSLVVSKNILEFLSRFSSYEKLLRVTAWIIGFCNCKNKNIAPSTNMLSAQELKEAEIKVLFIVQKSSFSSSNDEKLRNIPYMVDKNGLLRMKTRLTFRENTEDFKFSVILTLDHPVVTSIIVYKHKELMHCGIQTLIACLREKYWILKVRRTVRKVIRHGGSV</sequence>
<reference evidence="1" key="1">
    <citation type="submission" date="2020-08" db="EMBL/GenBank/DDBJ databases">
        <title>Multicomponent nature underlies the extraordinary mechanical properties of spider dragline silk.</title>
        <authorList>
            <person name="Kono N."/>
            <person name="Nakamura H."/>
            <person name="Mori M."/>
            <person name="Yoshida Y."/>
            <person name="Ohtoshi R."/>
            <person name="Malay A.D."/>
            <person name="Moran D.A.P."/>
            <person name="Tomita M."/>
            <person name="Numata K."/>
            <person name="Arakawa K."/>
        </authorList>
    </citation>
    <scope>NUCLEOTIDE SEQUENCE</scope>
</reference>
<comment type="caution">
    <text evidence="1">The sequence shown here is derived from an EMBL/GenBank/DDBJ whole genome shotgun (WGS) entry which is preliminary data.</text>
</comment>
<dbReference type="EMBL" id="BMAW01003737">
    <property type="protein sequence ID" value="GFS85295.1"/>
    <property type="molecule type" value="Genomic_DNA"/>
</dbReference>
<accession>A0A8X6T7L7</accession>